<dbReference type="AlphaFoldDB" id="A0A103Y3L3"/>
<proteinExistence type="predicted"/>
<dbReference type="OMA" id="FTCERRG"/>
<dbReference type="Gramene" id="KVI01866">
    <property type="protein sequence ID" value="KVI01866"/>
    <property type="gene ID" value="Ccrd_019857"/>
</dbReference>
<feature type="chain" id="PRO_5007119356" evidence="1">
    <location>
        <begin position="26"/>
        <end position="396"/>
    </location>
</feature>
<sequence>MAVRVLNFAGYLLFYSLIIRFSSSAASISKPDDLQEVIVKGLGFQSNDLKISGFDLRMVDPLFMSYIQKLMIKWTGSREEEKTKKKGLQGSPVLSPFQLAGPMELWIQDAKDMRLPLPGAKSVGLLRAVELDLPLNKTQNRFASGILTPADRLRHAYRPTSLTSPKLSPSSNKLKLKRLAPGLVELSSTLKPNSTNSISAIDLREIMAVRVPKWVKPTLDWFRGTTLRPRFWVLKPRSRVFFRLLRADVSAQTFMKIGFTVEKLSGNGSEWAGYPKWRTKPEIMRMHFEVLAKVDGEKIVPERLIQVDPVMVKDTMATNLITGHITSSSTISIIYPLKEQGGLTYKVDDSDYKVQILKHGSSFSFTCERRGRIVTPACPPTTGTLTSLGSSPKTSA</sequence>
<dbReference type="InterPro" id="IPR053283">
    <property type="entry name" value="TUNICAMYCIN_INDUCED_1"/>
</dbReference>
<dbReference type="Proteomes" id="UP000243975">
    <property type="component" value="Unassembled WGS sequence"/>
</dbReference>
<name>A0A103Y3L3_CYNCS</name>
<protein>
    <submittedName>
        <fullName evidence="2">Uncharacterized protein</fullName>
    </submittedName>
</protein>
<feature type="signal peptide" evidence="1">
    <location>
        <begin position="1"/>
        <end position="25"/>
    </location>
</feature>
<dbReference type="STRING" id="59895.A0A103Y3L3"/>
<comment type="caution">
    <text evidence="2">The sequence shown here is derived from an EMBL/GenBank/DDBJ whole genome shotgun (WGS) entry which is preliminary data.</text>
</comment>
<reference evidence="2 3" key="1">
    <citation type="journal article" date="2016" name="Sci. Rep.">
        <title>The genome sequence of the outbreeding globe artichoke constructed de novo incorporating a phase-aware low-pass sequencing strategy of F1 progeny.</title>
        <authorList>
            <person name="Scaglione D."/>
            <person name="Reyes-Chin-Wo S."/>
            <person name="Acquadro A."/>
            <person name="Froenicke L."/>
            <person name="Portis E."/>
            <person name="Beitel C."/>
            <person name="Tirone M."/>
            <person name="Mauro R."/>
            <person name="Lo Monaco A."/>
            <person name="Mauromicale G."/>
            <person name="Faccioli P."/>
            <person name="Cattivelli L."/>
            <person name="Rieseberg L."/>
            <person name="Michelmore R."/>
            <person name="Lanteri S."/>
        </authorList>
    </citation>
    <scope>NUCLEOTIDE SEQUENCE [LARGE SCALE GENOMIC DNA]</scope>
    <source>
        <strain evidence="2">2C</strain>
    </source>
</reference>
<keyword evidence="3" id="KW-1185">Reference proteome</keyword>
<evidence type="ECO:0000313" key="2">
    <source>
        <dbReference type="EMBL" id="KVI01866.1"/>
    </source>
</evidence>
<dbReference type="EMBL" id="LEKV01002675">
    <property type="protein sequence ID" value="KVI01866.1"/>
    <property type="molecule type" value="Genomic_DNA"/>
</dbReference>
<evidence type="ECO:0000256" key="1">
    <source>
        <dbReference type="SAM" id="SignalP"/>
    </source>
</evidence>
<organism evidence="2 3">
    <name type="scientific">Cynara cardunculus var. scolymus</name>
    <name type="common">Globe artichoke</name>
    <name type="synonym">Cynara scolymus</name>
    <dbReference type="NCBI Taxonomy" id="59895"/>
    <lineage>
        <taxon>Eukaryota</taxon>
        <taxon>Viridiplantae</taxon>
        <taxon>Streptophyta</taxon>
        <taxon>Embryophyta</taxon>
        <taxon>Tracheophyta</taxon>
        <taxon>Spermatophyta</taxon>
        <taxon>Magnoliopsida</taxon>
        <taxon>eudicotyledons</taxon>
        <taxon>Gunneridae</taxon>
        <taxon>Pentapetalae</taxon>
        <taxon>asterids</taxon>
        <taxon>campanulids</taxon>
        <taxon>Asterales</taxon>
        <taxon>Asteraceae</taxon>
        <taxon>Carduoideae</taxon>
        <taxon>Cardueae</taxon>
        <taxon>Carduinae</taxon>
        <taxon>Cynara</taxon>
    </lineage>
</organism>
<evidence type="ECO:0000313" key="3">
    <source>
        <dbReference type="Proteomes" id="UP000243975"/>
    </source>
</evidence>
<keyword evidence="1" id="KW-0732">Signal</keyword>
<accession>A0A103Y3L3</accession>
<dbReference type="PANTHER" id="PTHR34454:SF2">
    <property type="entry name" value="PROTEIN TUNICAMYCIN INDUCED 1"/>
    <property type="match status" value="1"/>
</dbReference>
<dbReference type="PANTHER" id="PTHR34454">
    <property type="entry name" value="TUNICAMYCIN INDUCED PROTEIN"/>
    <property type="match status" value="1"/>
</dbReference>
<gene>
    <name evidence="2" type="ORF">Ccrd_019857</name>
</gene>